<dbReference type="InterPro" id="IPR006311">
    <property type="entry name" value="TAT_signal"/>
</dbReference>
<accession>A0A1H4F0S4</accession>
<dbReference type="Proteomes" id="UP000198703">
    <property type="component" value="Unassembled WGS sequence"/>
</dbReference>
<dbReference type="OrthoDB" id="5624218at2"/>
<dbReference type="Pfam" id="PF07433">
    <property type="entry name" value="DUF1513"/>
    <property type="match status" value="1"/>
</dbReference>
<reference evidence="1 2" key="1">
    <citation type="submission" date="2016-10" db="EMBL/GenBank/DDBJ databases">
        <authorList>
            <person name="de Groot N.N."/>
        </authorList>
    </citation>
    <scope>NUCLEOTIDE SEQUENCE [LARGE SCALE GENOMIC DNA]</scope>
    <source>
        <strain evidence="1 2">DSM 15345</strain>
    </source>
</reference>
<sequence>MGPGLGLTRRALLAGAAAIAAKPGWADAGGPAWLSAALRGRDDWRLIGLRPDGGVAFDLALPGRGHAAAAHPAAPLAVAFARRPGAFALVIDCAEGVERARLTAPPERAFSGHGAFSADGALLFSGENAHDLGRGRIGVWDATDWRRIGEFDSGGIGPHEILRAPDGASLIVANGGILTHPDSGRQKLNLPTMRPNLARLRMGDGALIETVEPEPALRLNSLRHLAVAPDGTVAVAAQWQGDLRAAPPLAALWRPGAEGLDWLGAPEAPLLRMRGYAGSVAIARDGTRLVATGPRGGLALVFDIARGFKRAVEAADVCGAAPAGDGFALTDGAGRVLTLGDGSAKPLGRIDGALDNHLVAL</sequence>
<evidence type="ECO:0000313" key="1">
    <source>
        <dbReference type="EMBL" id="SEA90448.1"/>
    </source>
</evidence>
<proteinExistence type="predicted"/>
<dbReference type="STRING" id="89524.SAMN05444370_11726"/>
<protein>
    <recommendedName>
        <fullName evidence="3">Twin-arginine translocation pathway signal</fullName>
    </recommendedName>
</protein>
<evidence type="ECO:0000313" key="2">
    <source>
        <dbReference type="Proteomes" id="UP000198703"/>
    </source>
</evidence>
<evidence type="ECO:0008006" key="3">
    <source>
        <dbReference type="Google" id="ProtNLM"/>
    </source>
</evidence>
<dbReference type="SUPFAM" id="SSF50969">
    <property type="entry name" value="YVTN repeat-like/Quinoprotein amine dehydrogenase"/>
    <property type="match status" value="1"/>
</dbReference>
<dbReference type="InterPro" id="IPR011044">
    <property type="entry name" value="Quino_amine_DH_bsu"/>
</dbReference>
<name>A0A1H4F0S4_9RHOB</name>
<gene>
    <name evidence="1" type="ORF">SAMN05444370_11726</name>
</gene>
<dbReference type="InterPro" id="IPR008311">
    <property type="entry name" value="UCP028101"/>
</dbReference>
<dbReference type="EMBL" id="FNQM01000017">
    <property type="protein sequence ID" value="SEA90448.1"/>
    <property type="molecule type" value="Genomic_DNA"/>
</dbReference>
<dbReference type="Gene3D" id="2.130.10.10">
    <property type="entry name" value="YVTN repeat-like/Quinoprotein amine dehydrogenase"/>
    <property type="match status" value="1"/>
</dbReference>
<dbReference type="PROSITE" id="PS51318">
    <property type="entry name" value="TAT"/>
    <property type="match status" value="1"/>
</dbReference>
<dbReference type="RefSeq" id="WP_093255602.1">
    <property type="nucleotide sequence ID" value="NZ_FNQM01000017.1"/>
</dbReference>
<dbReference type="AlphaFoldDB" id="A0A1H4F0S4"/>
<organism evidence="1 2">
    <name type="scientific">Rubrimonas cliftonensis</name>
    <dbReference type="NCBI Taxonomy" id="89524"/>
    <lineage>
        <taxon>Bacteria</taxon>
        <taxon>Pseudomonadati</taxon>
        <taxon>Pseudomonadota</taxon>
        <taxon>Alphaproteobacteria</taxon>
        <taxon>Rhodobacterales</taxon>
        <taxon>Paracoccaceae</taxon>
        <taxon>Rubrimonas</taxon>
    </lineage>
</organism>
<dbReference type="PIRSF" id="PIRSF028101">
    <property type="entry name" value="UCP028101"/>
    <property type="match status" value="1"/>
</dbReference>
<dbReference type="InterPro" id="IPR015943">
    <property type="entry name" value="WD40/YVTN_repeat-like_dom_sf"/>
</dbReference>
<keyword evidence="2" id="KW-1185">Reference proteome</keyword>